<feature type="transmembrane region" description="Helical" evidence="6">
    <location>
        <begin position="101"/>
        <end position="119"/>
    </location>
</feature>
<dbReference type="EMBL" id="JANBOI010000613">
    <property type="protein sequence ID" value="KAJ1729434.1"/>
    <property type="molecule type" value="Genomic_DNA"/>
</dbReference>
<evidence type="ECO:0000256" key="1">
    <source>
        <dbReference type="ARBA" id="ARBA00004141"/>
    </source>
</evidence>
<dbReference type="GO" id="GO:0055088">
    <property type="term" value="P:lipid homeostasis"/>
    <property type="evidence" value="ECO:0007669"/>
    <property type="project" value="TreeGrafter"/>
</dbReference>
<feature type="transmembrane region" description="Helical" evidence="6">
    <location>
        <begin position="156"/>
        <end position="176"/>
    </location>
</feature>
<keyword evidence="3 6" id="KW-1133">Transmembrane helix</keyword>
<sequence>MLASLVAHTLFYRAAPMLSALALPQTYGRMSAEDKKGWAVSLTSLSHCVIDVWFLFAYFGDPALNGDKMDGTNRAFEWYLAVALGYYVWDLTLCIRDYAQYGLMYAIHGGLGVFGLLILTSEQLQFYAFPYLLPELSSIFLHARHLLKYAGHTGGIVYKANFAVFLVTYVATRVGFEAYYSVILVATVTRGETGAVFYPYAVFFAVLGITLTVLNTIWLRQIINAAYYTLAKQPTKKRPETKAD</sequence>
<keyword evidence="4 5" id="KW-0472">Membrane</keyword>
<dbReference type="GO" id="GO:0005783">
    <property type="term" value="C:endoplasmic reticulum"/>
    <property type="evidence" value="ECO:0007669"/>
    <property type="project" value="TreeGrafter"/>
</dbReference>
<dbReference type="PROSITE" id="PS50922">
    <property type="entry name" value="TLC"/>
    <property type="match status" value="1"/>
</dbReference>
<evidence type="ECO:0000313" key="9">
    <source>
        <dbReference type="Proteomes" id="UP001143981"/>
    </source>
</evidence>
<dbReference type="GO" id="GO:0016020">
    <property type="term" value="C:membrane"/>
    <property type="evidence" value="ECO:0007669"/>
    <property type="project" value="UniProtKB-SubCell"/>
</dbReference>
<evidence type="ECO:0000256" key="2">
    <source>
        <dbReference type="ARBA" id="ARBA00022692"/>
    </source>
</evidence>
<dbReference type="SMART" id="SM00724">
    <property type="entry name" value="TLC"/>
    <property type="match status" value="1"/>
</dbReference>
<keyword evidence="9" id="KW-1185">Reference proteome</keyword>
<evidence type="ECO:0000256" key="6">
    <source>
        <dbReference type="SAM" id="Phobius"/>
    </source>
</evidence>
<evidence type="ECO:0000256" key="4">
    <source>
        <dbReference type="ARBA" id="ARBA00023136"/>
    </source>
</evidence>
<accession>A0A9W7YB88</accession>
<dbReference type="AlphaFoldDB" id="A0A9W7YB88"/>
<feature type="domain" description="TLC" evidence="7">
    <location>
        <begin position="33"/>
        <end position="231"/>
    </location>
</feature>
<gene>
    <name evidence="8" type="ORF">LPJ61_003520</name>
</gene>
<organism evidence="8 9">
    <name type="scientific">Coemansia biformis</name>
    <dbReference type="NCBI Taxonomy" id="1286918"/>
    <lineage>
        <taxon>Eukaryota</taxon>
        <taxon>Fungi</taxon>
        <taxon>Fungi incertae sedis</taxon>
        <taxon>Zoopagomycota</taxon>
        <taxon>Kickxellomycotina</taxon>
        <taxon>Kickxellomycetes</taxon>
        <taxon>Kickxellales</taxon>
        <taxon>Kickxellaceae</taxon>
        <taxon>Coemansia</taxon>
    </lineage>
</organism>
<reference evidence="8" key="1">
    <citation type="submission" date="2022-07" db="EMBL/GenBank/DDBJ databases">
        <title>Phylogenomic reconstructions and comparative analyses of Kickxellomycotina fungi.</title>
        <authorList>
            <person name="Reynolds N.K."/>
            <person name="Stajich J.E."/>
            <person name="Barry K."/>
            <person name="Grigoriev I.V."/>
            <person name="Crous P."/>
            <person name="Smith M.E."/>
        </authorList>
    </citation>
    <scope>NUCLEOTIDE SEQUENCE</scope>
    <source>
        <strain evidence="8">BCRC 34381</strain>
    </source>
</reference>
<protein>
    <recommendedName>
        <fullName evidence="7">TLC domain-containing protein</fullName>
    </recommendedName>
</protein>
<evidence type="ECO:0000259" key="7">
    <source>
        <dbReference type="PROSITE" id="PS50922"/>
    </source>
</evidence>
<dbReference type="OrthoDB" id="10266980at2759"/>
<feature type="transmembrane region" description="Helical" evidence="6">
    <location>
        <begin position="196"/>
        <end position="218"/>
    </location>
</feature>
<dbReference type="PANTHER" id="PTHR13439:SF0">
    <property type="entry name" value="TOPOISOMERASE I DAMAGE AFFECTED PROTEIN 4"/>
    <property type="match status" value="1"/>
</dbReference>
<evidence type="ECO:0000256" key="3">
    <source>
        <dbReference type="ARBA" id="ARBA00022989"/>
    </source>
</evidence>
<feature type="transmembrane region" description="Helical" evidence="6">
    <location>
        <begin position="38"/>
        <end position="59"/>
    </location>
</feature>
<dbReference type="PANTHER" id="PTHR13439">
    <property type="entry name" value="CT120 PROTEIN"/>
    <property type="match status" value="1"/>
</dbReference>
<comment type="caution">
    <text evidence="8">The sequence shown here is derived from an EMBL/GenBank/DDBJ whole genome shotgun (WGS) entry which is preliminary data.</text>
</comment>
<comment type="subcellular location">
    <subcellularLocation>
        <location evidence="1">Membrane</location>
        <topology evidence="1">Multi-pass membrane protein</topology>
    </subcellularLocation>
</comment>
<keyword evidence="2 5" id="KW-0812">Transmembrane</keyword>
<name>A0A9W7YB88_9FUNG</name>
<dbReference type="InterPro" id="IPR050846">
    <property type="entry name" value="TLCD"/>
</dbReference>
<evidence type="ECO:0000313" key="8">
    <source>
        <dbReference type="EMBL" id="KAJ1729434.1"/>
    </source>
</evidence>
<dbReference type="Pfam" id="PF03798">
    <property type="entry name" value="TRAM_LAG1_CLN8"/>
    <property type="match status" value="1"/>
</dbReference>
<proteinExistence type="predicted"/>
<dbReference type="Proteomes" id="UP001143981">
    <property type="component" value="Unassembled WGS sequence"/>
</dbReference>
<dbReference type="InterPro" id="IPR006634">
    <property type="entry name" value="TLC-dom"/>
</dbReference>
<feature type="transmembrane region" description="Helical" evidence="6">
    <location>
        <begin position="71"/>
        <end position="89"/>
    </location>
</feature>
<evidence type="ECO:0000256" key="5">
    <source>
        <dbReference type="PROSITE-ProRule" id="PRU00205"/>
    </source>
</evidence>